<protein>
    <submittedName>
        <fullName evidence="2">VOC family protein</fullName>
    </submittedName>
</protein>
<evidence type="ECO:0000313" key="3">
    <source>
        <dbReference type="Proteomes" id="UP001596356"/>
    </source>
</evidence>
<evidence type="ECO:0000313" key="2">
    <source>
        <dbReference type="EMBL" id="MFC6714183.1"/>
    </source>
</evidence>
<dbReference type="PANTHER" id="PTHR35908:SF1">
    <property type="entry name" value="CONSERVED PROTEIN"/>
    <property type="match status" value="1"/>
</dbReference>
<dbReference type="InterPro" id="IPR029068">
    <property type="entry name" value="Glyas_Bleomycin-R_OHBP_Dase"/>
</dbReference>
<dbReference type="EMBL" id="JBHSWJ010000002">
    <property type="protein sequence ID" value="MFC6714183.1"/>
    <property type="molecule type" value="Genomic_DNA"/>
</dbReference>
<accession>A0ABW2AU43</accession>
<feature type="domain" description="Glyoxalase-like" evidence="1">
    <location>
        <begin position="136"/>
        <end position="231"/>
    </location>
</feature>
<organism evidence="2 3">
    <name type="scientific">Branchiibius cervicis</name>
    <dbReference type="NCBI Taxonomy" id="908252"/>
    <lineage>
        <taxon>Bacteria</taxon>
        <taxon>Bacillati</taxon>
        <taxon>Actinomycetota</taxon>
        <taxon>Actinomycetes</taxon>
        <taxon>Micrococcales</taxon>
        <taxon>Dermacoccaceae</taxon>
        <taxon>Branchiibius</taxon>
    </lineage>
</organism>
<keyword evidence="3" id="KW-1185">Reference proteome</keyword>
<dbReference type="SUPFAM" id="SSF54593">
    <property type="entry name" value="Glyoxalase/Bleomycin resistance protein/Dihydroxybiphenyl dioxygenase"/>
    <property type="match status" value="2"/>
</dbReference>
<dbReference type="InterPro" id="IPR041581">
    <property type="entry name" value="Glyoxalase_6"/>
</dbReference>
<comment type="caution">
    <text evidence="2">The sequence shown here is derived from an EMBL/GenBank/DDBJ whole genome shotgun (WGS) entry which is preliminary data.</text>
</comment>
<dbReference type="Pfam" id="PF18029">
    <property type="entry name" value="Glyoxalase_6"/>
    <property type="match status" value="2"/>
</dbReference>
<dbReference type="RefSeq" id="WP_377822481.1">
    <property type="nucleotide sequence ID" value="NZ_JBHSWJ010000002.1"/>
</dbReference>
<evidence type="ECO:0000259" key="1">
    <source>
        <dbReference type="Pfam" id="PF18029"/>
    </source>
</evidence>
<reference evidence="3" key="1">
    <citation type="journal article" date="2019" name="Int. J. Syst. Evol. Microbiol.">
        <title>The Global Catalogue of Microorganisms (GCM) 10K type strain sequencing project: providing services to taxonomists for standard genome sequencing and annotation.</title>
        <authorList>
            <consortium name="The Broad Institute Genomics Platform"/>
            <consortium name="The Broad Institute Genome Sequencing Center for Infectious Disease"/>
            <person name="Wu L."/>
            <person name="Ma J."/>
        </authorList>
    </citation>
    <scope>NUCLEOTIDE SEQUENCE [LARGE SCALE GENOMIC DNA]</scope>
    <source>
        <strain evidence="3">NBRC 106593</strain>
    </source>
</reference>
<name>A0ABW2AU43_9MICO</name>
<dbReference type="Gene3D" id="3.10.180.10">
    <property type="entry name" value="2,3-Dihydroxybiphenyl 1,2-Dioxygenase, domain 1"/>
    <property type="match status" value="2"/>
</dbReference>
<proteinExistence type="predicted"/>
<dbReference type="PANTHER" id="PTHR35908">
    <property type="entry name" value="HYPOTHETICAL FUSION PROTEIN"/>
    <property type="match status" value="1"/>
</dbReference>
<feature type="domain" description="Glyoxalase-like" evidence="1">
    <location>
        <begin position="12"/>
        <end position="120"/>
    </location>
</feature>
<sequence>MSELSQVSLRGVSIDAANVAAEARFWSELLGWSAQPVPDGSVTLVPSGGSAYVVMIQPADTAKVGPNKIHFDLTSDSREAMAASVQRGVAAGGRLIDIGQTAEEGHEVLADPEGNELCIIEPGNRFLAGTGTIGAINCDGSQALGYFWSAALGWPLVWDQDQETAIQSPAGGSKIAWSGPPLMPRYERDRLRLVVGTADLARARTALSALGATEIDATTMRDPDGNEFTLTEVLRAS</sequence>
<gene>
    <name evidence="2" type="ORF">ACFQBT_10315</name>
</gene>
<dbReference type="Proteomes" id="UP001596356">
    <property type="component" value="Unassembled WGS sequence"/>
</dbReference>